<feature type="signal peptide" evidence="1">
    <location>
        <begin position="1"/>
        <end position="27"/>
    </location>
</feature>
<keyword evidence="2" id="KW-0378">Hydrolase</keyword>
<evidence type="ECO:0000313" key="2">
    <source>
        <dbReference type="EMBL" id="MDI6104572.1"/>
    </source>
</evidence>
<proteinExistence type="predicted"/>
<accession>A0ABT6WXW3</accession>
<protein>
    <submittedName>
        <fullName evidence="2">Alpha/beta hydrolase family protein</fullName>
    </submittedName>
</protein>
<reference evidence="2 3" key="1">
    <citation type="submission" date="2023-05" db="EMBL/GenBank/DDBJ databases">
        <title>Actinoplanes sp. NEAU-A12 genome sequencing.</title>
        <authorList>
            <person name="Wang Z.-S."/>
        </authorList>
    </citation>
    <scope>NUCLEOTIDE SEQUENCE [LARGE SCALE GENOMIC DNA]</scope>
    <source>
        <strain evidence="2 3">NEAU-A12</strain>
    </source>
</reference>
<dbReference type="Pfam" id="PF00756">
    <property type="entry name" value="Esterase"/>
    <property type="match status" value="1"/>
</dbReference>
<keyword evidence="1" id="KW-0732">Signal</keyword>
<evidence type="ECO:0000256" key="1">
    <source>
        <dbReference type="SAM" id="SignalP"/>
    </source>
</evidence>
<sequence length="320" mass="34624">MSRYLRLMLAALLVAGGAAIVDGPARAAAPASVVGERWLDSRTVDLTVRSPANGRDLPVRVLMPAGWSRTATRTWPVVYLLHGGNDDYTSWTRETDIEQLSATTAALIVMPEAGRDANYTDWYRPDGGPNAGLWETFHLTELWNLLRSEYRAGAARAVAGISSGGTGAVMYAGRHPGTFRYVAAYSAPLNLFDPLLRAVLYKTASDNGDDPTAMWGSPILQAGNWRRHNPLDLAPNLRGAGVYLSSGSTGLPGDLDPNGFWSPVQFGEIPVGVNTRAMARRLLLARIPATVNVYGNGTHSWPYWQRELHATWPGLVASLG</sequence>
<dbReference type="InterPro" id="IPR050583">
    <property type="entry name" value="Mycobacterial_A85_antigen"/>
</dbReference>
<dbReference type="InterPro" id="IPR029058">
    <property type="entry name" value="AB_hydrolase_fold"/>
</dbReference>
<dbReference type="PANTHER" id="PTHR48098:SF1">
    <property type="entry name" value="DIACYLGLYCEROL ACYLTRANSFERASE_MYCOLYLTRANSFERASE AG85A"/>
    <property type="match status" value="1"/>
</dbReference>
<dbReference type="Gene3D" id="3.40.50.1820">
    <property type="entry name" value="alpha/beta hydrolase"/>
    <property type="match status" value="1"/>
</dbReference>
<dbReference type="EMBL" id="JASCTH010000035">
    <property type="protein sequence ID" value="MDI6104572.1"/>
    <property type="molecule type" value="Genomic_DNA"/>
</dbReference>
<dbReference type="GO" id="GO:0016787">
    <property type="term" value="F:hydrolase activity"/>
    <property type="evidence" value="ECO:0007669"/>
    <property type="project" value="UniProtKB-KW"/>
</dbReference>
<comment type="caution">
    <text evidence="2">The sequence shown here is derived from an EMBL/GenBank/DDBJ whole genome shotgun (WGS) entry which is preliminary data.</text>
</comment>
<dbReference type="Proteomes" id="UP001241758">
    <property type="component" value="Unassembled WGS sequence"/>
</dbReference>
<evidence type="ECO:0000313" key="3">
    <source>
        <dbReference type="Proteomes" id="UP001241758"/>
    </source>
</evidence>
<dbReference type="RefSeq" id="WP_282765967.1">
    <property type="nucleotide sequence ID" value="NZ_JASCTH010000035.1"/>
</dbReference>
<dbReference type="PANTHER" id="PTHR48098">
    <property type="entry name" value="ENTEROCHELIN ESTERASE-RELATED"/>
    <property type="match status" value="1"/>
</dbReference>
<dbReference type="InterPro" id="IPR000801">
    <property type="entry name" value="Esterase-like"/>
</dbReference>
<feature type="chain" id="PRO_5045841095" evidence="1">
    <location>
        <begin position="28"/>
        <end position="320"/>
    </location>
</feature>
<name>A0ABT6WXW3_9ACTN</name>
<dbReference type="SUPFAM" id="SSF53474">
    <property type="entry name" value="alpha/beta-Hydrolases"/>
    <property type="match status" value="1"/>
</dbReference>
<gene>
    <name evidence="2" type="ORF">QLQ12_38880</name>
</gene>
<organism evidence="2 3">
    <name type="scientific">Actinoplanes sandaracinus</name>
    <dbReference type="NCBI Taxonomy" id="3045177"/>
    <lineage>
        <taxon>Bacteria</taxon>
        <taxon>Bacillati</taxon>
        <taxon>Actinomycetota</taxon>
        <taxon>Actinomycetes</taxon>
        <taxon>Micromonosporales</taxon>
        <taxon>Micromonosporaceae</taxon>
        <taxon>Actinoplanes</taxon>
    </lineage>
</organism>
<keyword evidence="3" id="KW-1185">Reference proteome</keyword>